<gene>
    <name evidence="1" type="ORF">LEP1GSC178_3964</name>
</gene>
<keyword evidence="2" id="KW-1185">Reference proteome</keyword>
<sequence length="40" mass="4591">MDVGVPTFKSPPRLWASACQKLKKLFFPFETLRGISFFLS</sequence>
<protein>
    <submittedName>
        <fullName evidence="1">Uncharacterized protein</fullName>
    </submittedName>
</protein>
<accession>A0ABP2RE75</accession>
<organism evidence="1 2">
    <name type="scientific">Leptospira licerasiae str. MMD4847</name>
    <dbReference type="NCBI Taxonomy" id="1049971"/>
    <lineage>
        <taxon>Bacteria</taxon>
        <taxon>Pseudomonadati</taxon>
        <taxon>Spirochaetota</taxon>
        <taxon>Spirochaetia</taxon>
        <taxon>Leptospirales</taxon>
        <taxon>Leptospiraceae</taxon>
        <taxon>Leptospira</taxon>
    </lineage>
</organism>
<name>A0ABP2RE75_9LEPT</name>
<evidence type="ECO:0000313" key="1">
    <source>
        <dbReference type="EMBL" id="EJZ41627.1"/>
    </source>
</evidence>
<evidence type="ECO:0000313" key="2">
    <source>
        <dbReference type="Proteomes" id="UP000018720"/>
    </source>
</evidence>
<dbReference type="EMBL" id="AHOM02000009">
    <property type="protein sequence ID" value="EJZ41627.1"/>
    <property type="molecule type" value="Genomic_DNA"/>
</dbReference>
<proteinExistence type="predicted"/>
<dbReference type="Proteomes" id="UP000018720">
    <property type="component" value="Unassembled WGS sequence"/>
</dbReference>
<reference evidence="1 2" key="1">
    <citation type="submission" date="2012-08" db="EMBL/GenBank/DDBJ databases">
        <authorList>
            <person name="Harkins D.M."/>
            <person name="Durkin A.S."/>
            <person name="Selengut J.D."/>
            <person name="Sanka R."/>
            <person name="DePew J."/>
            <person name="Purushe J."/>
            <person name="Matthias M.A."/>
            <person name="Vinetz J.M."/>
            <person name="Sutton G.G."/>
            <person name="Nelson W.C."/>
            <person name="Fouts D.E."/>
        </authorList>
    </citation>
    <scope>NUCLEOTIDE SEQUENCE [LARGE SCALE GENOMIC DNA]</scope>
    <source>
        <strain evidence="1 2">MMD4847</strain>
    </source>
</reference>
<comment type="caution">
    <text evidence="1">The sequence shown here is derived from an EMBL/GenBank/DDBJ whole genome shotgun (WGS) entry which is preliminary data.</text>
</comment>